<dbReference type="GeneID" id="117024777"/>
<evidence type="ECO:0000256" key="12">
    <source>
        <dbReference type="SAM" id="MobiDB-lite"/>
    </source>
</evidence>
<dbReference type="FunFam" id="3.30.470.20:FF:000003">
    <property type="entry name" value="Inositol hexakisphosphate and diphosphoinositol-pentakisphosphate kinase"/>
    <property type="match status" value="1"/>
</dbReference>
<evidence type="ECO:0000256" key="7">
    <source>
        <dbReference type="ARBA" id="ARBA00022777"/>
    </source>
</evidence>
<feature type="compositionally biased region" description="Polar residues" evidence="12">
    <location>
        <begin position="1151"/>
        <end position="1172"/>
    </location>
</feature>
<evidence type="ECO:0000256" key="2">
    <source>
        <dbReference type="ARBA" id="ARBA00005609"/>
    </source>
</evidence>
<dbReference type="Pfam" id="PF00328">
    <property type="entry name" value="His_Phos_2"/>
    <property type="match status" value="1"/>
</dbReference>
<feature type="compositionally biased region" description="Polar residues" evidence="12">
    <location>
        <begin position="1201"/>
        <end position="1211"/>
    </location>
</feature>
<dbReference type="GO" id="GO:0006020">
    <property type="term" value="P:inositol metabolic process"/>
    <property type="evidence" value="ECO:0007669"/>
    <property type="project" value="TreeGrafter"/>
</dbReference>
<dbReference type="PROSITE" id="PS00616">
    <property type="entry name" value="HIS_ACID_PHOSPHAT_1"/>
    <property type="match status" value="1"/>
</dbReference>
<dbReference type="FunFam" id="3.40.50.11950:FF:000001">
    <property type="entry name" value="Inositol hexakisphosphate and diphosphoinositol-pentakisphosphate kinase"/>
    <property type="match status" value="1"/>
</dbReference>
<evidence type="ECO:0000256" key="11">
    <source>
        <dbReference type="RuleBase" id="RU365032"/>
    </source>
</evidence>
<evidence type="ECO:0000256" key="6">
    <source>
        <dbReference type="ARBA" id="ARBA00022741"/>
    </source>
</evidence>
<dbReference type="PANTHER" id="PTHR12750">
    <property type="entry name" value="DIPHOSPHOINOSITOL PENTAKISPHOSPHATE KINASE"/>
    <property type="match status" value="1"/>
</dbReference>
<dbReference type="Gene3D" id="3.30.470.20">
    <property type="entry name" value="ATP-grasp fold, B domain"/>
    <property type="match status" value="1"/>
</dbReference>
<keyword evidence="8 11" id="KW-0067">ATP-binding</keyword>
<comment type="catalytic activity">
    <reaction evidence="9">
        <text>5-diphospho-1D-myo-inositol 1,2,3,4,6-pentakisphosphate + ATP + H(+) = 1,5-bis(diphospho)-1D-myo-inositol 2,3,4,6-tetrakisphosphate + ADP</text>
        <dbReference type="Rhea" id="RHEA:10276"/>
        <dbReference type="ChEBI" id="CHEBI:15378"/>
        <dbReference type="ChEBI" id="CHEBI:30616"/>
        <dbReference type="ChEBI" id="CHEBI:58628"/>
        <dbReference type="ChEBI" id="CHEBI:77983"/>
        <dbReference type="ChEBI" id="CHEBI:456216"/>
        <dbReference type="EC" id="2.7.4.24"/>
    </reaction>
    <physiologicalReaction direction="left-to-right" evidence="9">
        <dbReference type="Rhea" id="RHEA:10277"/>
    </physiologicalReaction>
</comment>
<feature type="region of interest" description="Disordered" evidence="12">
    <location>
        <begin position="1"/>
        <end position="21"/>
    </location>
</feature>
<keyword evidence="7 11" id="KW-0418">Kinase</keyword>
<dbReference type="Ensembl" id="ENSRFET00010016944.1">
    <property type="protein sequence ID" value="ENSRFEP00010015522.1"/>
    <property type="gene ID" value="ENSRFEG00010010456.1"/>
</dbReference>
<dbReference type="GO" id="GO:0032958">
    <property type="term" value="P:inositol phosphate biosynthetic process"/>
    <property type="evidence" value="ECO:0007669"/>
    <property type="project" value="TreeGrafter"/>
</dbReference>
<keyword evidence="6 11" id="KW-0547">Nucleotide-binding</keyword>
<keyword evidence="16" id="KW-1185">Reference proteome</keyword>
<dbReference type="CDD" id="cd07061">
    <property type="entry name" value="HP_HAP_like"/>
    <property type="match status" value="1"/>
</dbReference>
<reference evidence="15 16" key="1">
    <citation type="journal article" date="2015" name="Annu Rev Anim Biosci">
        <title>The Genome 10K Project: a way forward.</title>
        <authorList>
            <person name="Koepfli K.P."/>
            <person name="Paten B."/>
            <person name="O'Brien S.J."/>
            <person name="Koepfli K.P."/>
            <person name="Paten B."/>
            <person name="Antunes A."/>
            <person name="Belov K."/>
            <person name="Bustamante C."/>
            <person name="Castoe T.A."/>
            <person name="Clawson H."/>
            <person name="Crawford A.J."/>
            <person name="Diekhans M."/>
            <person name="Distel D."/>
            <person name="Durbin R."/>
            <person name="Earl D."/>
            <person name="Fujita M.K."/>
            <person name="Gamble T."/>
            <person name="Georges A."/>
            <person name="Gemmell N."/>
            <person name="Gilbert M.T."/>
            <person name="Graves J.M."/>
            <person name="Green R.E."/>
            <person name="Hickey G."/>
            <person name="Jarvis E.D."/>
            <person name="Johnson W."/>
            <person name="Komissarov A."/>
            <person name="Korf I."/>
            <person name="Kuhn R."/>
            <person name="Larkin D.M."/>
            <person name="Lewin H."/>
            <person name="Lopez J.V."/>
            <person name="Ma J."/>
            <person name="Marques-Bonet T."/>
            <person name="Miller W."/>
            <person name="Murphy R."/>
            <person name="Pevzner P."/>
            <person name="Shapiro B."/>
            <person name="Steiner C."/>
            <person name="Tamazian G."/>
            <person name="Venkatesh B."/>
            <person name="Wang J."/>
            <person name="Wayne R."/>
            <person name="Wiley E."/>
            <person name="Yang H."/>
            <person name="Zhang G."/>
            <person name="Haussler D."/>
            <person name="Ryder O."/>
            <person name="O'Brien S.J."/>
        </authorList>
    </citation>
    <scope>NUCLEOTIDE SEQUENCE</scope>
</reference>
<comment type="function">
    <text evidence="11">Bifunctional inositol kinase that acts in concert with the IP6K kinases to synthesize the diphosphate group-containing inositol pyrophosphates diphosphoinositol pentakisphosphate, PP-InsP5, and bis-diphosphoinositol tetrakisphosphate, (PP)2-InsP4. PP-InsP5 and (PP)2-InsP4, also respectively called InsP7 and InsP8, may regulate a variety of cellular processes, including apoptosis, vesicle trafficking, cytoskeletal dynamics, and exocytosis. Phosphorylates inositol hexakisphosphate (InsP6).</text>
</comment>
<dbReference type="Proteomes" id="UP000472240">
    <property type="component" value="Chromosome 7"/>
</dbReference>
<name>A0A671EZ00_RHIFE</name>
<accession>A0A671EZ00</accession>
<dbReference type="GO" id="GO:0005829">
    <property type="term" value="C:cytosol"/>
    <property type="evidence" value="ECO:0007669"/>
    <property type="project" value="UniProtKB-SubCell"/>
</dbReference>
<feature type="region of interest" description="Disordered" evidence="12">
    <location>
        <begin position="1151"/>
        <end position="1243"/>
    </location>
</feature>
<reference evidence="15" key="5">
    <citation type="submission" date="2025-05" db="UniProtKB">
        <authorList>
            <consortium name="Ensembl"/>
        </authorList>
    </citation>
    <scope>IDENTIFICATION</scope>
</reference>
<reference evidence="15 16" key="3">
    <citation type="submission" date="2018-12" db="EMBL/GenBank/DDBJ databases">
        <title>G10K-VGP greater horseshoe bat female genome, primary haplotype.</title>
        <authorList>
            <person name="Teeling E."/>
            <person name="Myers G."/>
            <person name="Vernes S."/>
            <person name="Pippel M."/>
            <person name="Winkler S."/>
            <person name="Fedrigo O."/>
            <person name="Rhie A."/>
            <person name="Koren S."/>
            <person name="Phillippy A."/>
            <person name="Lewin H."/>
            <person name="Damas J."/>
            <person name="Howe K."/>
            <person name="Mountcastle J."/>
            <person name="Jarvis E.D."/>
        </authorList>
    </citation>
    <scope>NUCLEOTIDE SEQUENCE [LARGE SCALE GENOMIC DNA]</scope>
</reference>
<comment type="similarity">
    <text evidence="2 11">Belongs to the histidine acid phosphatase family. VIP1 subfamily.</text>
</comment>
<comment type="subcellular location">
    <subcellularLocation>
        <location evidence="1 11">Cytoplasm</location>
        <location evidence="1 11">Cytosol</location>
    </subcellularLocation>
</comment>
<dbReference type="InterPro" id="IPR037446">
    <property type="entry name" value="His_Pase_VIP1"/>
</dbReference>
<evidence type="ECO:0000256" key="1">
    <source>
        <dbReference type="ARBA" id="ARBA00004514"/>
    </source>
</evidence>
<dbReference type="FunFam" id="3.40.50.11950:FF:000003">
    <property type="entry name" value="Inositol hexakisphosphate and diphosphoinositol-pentakisphosphate kinase"/>
    <property type="match status" value="1"/>
</dbReference>
<dbReference type="GO" id="GO:0005524">
    <property type="term" value="F:ATP binding"/>
    <property type="evidence" value="ECO:0007669"/>
    <property type="project" value="UniProtKB-KW"/>
</dbReference>
<dbReference type="PANTHER" id="PTHR12750:SF10">
    <property type="entry name" value="INOSITOL HEXAKISPHOSPHATE AND DIPHOSPHOINOSITOL-PENTAKISPHOSPHATE KINASE 2"/>
    <property type="match status" value="1"/>
</dbReference>
<reference evidence="14 17" key="4">
    <citation type="journal article" date="2020" name="Nature">
        <title>Six reference-quality genomes reveal evolution of bat adaptations.</title>
        <authorList>
            <person name="Jebb D."/>
            <person name="Huang Z."/>
            <person name="Pippel M."/>
            <person name="Hughes G.M."/>
            <person name="Lavrichenko K."/>
            <person name="Devanna P."/>
            <person name="Winkler S."/>
            <person name="Jermiin L.S."/>
            <person name="Skirmuntt E.C."/>
            <person name="Katzourakis A."/>
            <person name="Burkitt-Gray L."/>
            <person name="Ray D.A."/>
            <person name="Sullivan K.A.M."/>
            <person name="Roscito J.G."/>
            <person name="Kirilenko B.M."/>
            <person name="Davalos L.M."/>
            <person name="Corthals A.P."/>
            <person name="Power M.L."/>
            <person name="Jones G."/>
            <person name="Ransome R.D."/>
            <person name="Dechmann D.K.N."/>
            <person name="Locatelli A.G."/>
            <person name="Puechmaille S.J."/>
            <person name="Fedrigo O."/>
            <person name="Jarvis E.D."/>
            <person name="Hiller M."/>
            <person name="Vernes S.C."/>
            <person name="Myers E.W."/>
            <person name="Teeling E.C."/>
        </authorList>
    </citation>
    <scope>NUCLEOTIDE SEQUENCE [LARGE SCALE GENOMIC DNA]</scope>
    <source>
        <strain evidence="14">MRhiFer1</strain>
        <tissue evidence="14">Lung</tissue>
    </source>
</reference>
<dbReference type="Gene3D" id="3.40.50.11950">
    <property type="match status" value="1"/>
</dbReference>
<dbReference type="GO" id="GO:0033857">
    <property type="term" value="F:5-diphosphoinositol pentakisphosphate 1-kinase activity"/>
    <property type="evidence" value="ECO:0007669"/>
    <property type="project" value="TreeGrafter"/>
</dbReference>
<dbReference type="Gene3D" id="3.40.50.1240">
    <property type="entry name" value="Phosphoglycerate mutase-like"/>
    <property type="match status" value="1"/>
</dbReference>
<feature type="region of interest" description="Disordered" evidence="12">
    <location>
        <begin position="960"/>
        <end position="1016"/>
    </location>
</feature>
<feature type="compositionally biased region" description="Basic and acidic residues" evidence="12">
    <location>
        <begin position="915"/>
        <end position="942"/>
    </location>
</feature>
<dbReference type="Proteomes" id="UP000585614">
    <property type="component" value="Unassembled WGS sequence"/>
</dbReference>
<reference evidence="15 16" key="2">
    <citation type="journal article" date="2018" name="Annu Rev Anim Biosci">
        <title>Bat Biology, Genomes, and the Bat1K Project: To Generate Chromosome-Level Genomes for All Living Bat Species.</title>
        <authorList>
            <person name="Teeling E.C."/>
            <person name="Vernes S.C."/>
            <person name="Davalos L.M."/>
            <person name="Ray D.A."/>
            <person name="Gilbert M.T.P."/>
            <person name="Myers E."/>
        </authorList>
    </citation>
    <scope>NUCLEOTIDE SEQUENCE</scope>
</reference>
<keyword evidence="4" id="KW-0597">Phosphoprotein</keyword>
<dbReference type="SUPFAM" id="SSF53254">
    <property type="entry name" value="Phosphoglycerate mutase-like"/>
    <property type="match status" value="1"/>
</dbReference>
<keyword evidence="5 11" id="KW-0808">Transferase</keyword>
<dbReference type="AlphaFoldDB" id="A0A671EZ00"/>
<evidence type="ECO:0000256" key="3">
    <source>
        <dbReference type="ARBA" id="ARBA00022490"/>
    </source>
</evidence>
<comment type="catalytic activity">
    <reaction evidence="10">
        <text>1D-myo-inositol hexakisphosphate + ATP = 1-diphospho-1D-myo-inositol 2,3,4,5,6-pentakisphosphate + ADP</text>
        <dbReference type="Rhea" id="RHEA:37459"/>
        <dbReference type="ChEBI" id="CHEBI:30616"/>
        <dbReference type="ChEBI" id="CHEBI:58130"/>
        <dbReference type="ChEBI" id="CHEBI:74946"/>
        <dbReference type="ChEBI" id="CHEBI:456216"/>
        <dbReference type="EC" id="2.7.4.24"/>
    </reaction>
    <physiologicalReaction direction="left-to-right" evidence="10">
        <dbReference type="Rhea" id="RHEA:37460"/>
    </physiologicalReaction>
</comment>
<dbReference type="InterPro" id="IPR033379">
    <property type="entry name" value="Acid_Pase_AS"/>
</dbReference>
<evidence type="ECO:0000256" key="5">
    <source>
        <dbReference type="ARBA" id="ARBA00022679"/>
    </source>
</evidence>
<feature type="compositionally biased region" description="Basic residues" evidence="12">
    <location>
        <begin position="960"/>
        <end position="969"/>
    </location>
</feature>
<protein>
    <recommendedName>
        <fullName evidence="11">Inositol hexakisphosphate and diphosphoinositol-pentakisphosphate kinase</fullName>
        <ecNumber evidence="11">2.7.4.24</ecNumber>
    </recommendedName>
</protein>
<evidence type="ECO:0000256" key="10">
    <source>
        <dbReference type="ARBA" id="ARBA00034629"/>
    </source>
</evidence>
<dbReference type="CTD" id="23262"/>
<evidence type="ECO:0000256" key="9">
    <source>
        <dbReference type="ARBA" id="ARBA00033696"/>
    </source>
</evidence>
<dbReference type="SUPFAM" id="SSF56059">
    <property type="entry name" value="Glutathione synthetase ATP-binding domain-like"/>
    <property type="match status" value="1"/>
</dbReference>
<dbReference type="GO" id="GO:0000828">
    <property type="term" value="F:inositol hexakisphosphate kinase activity"/>
    <property type="evidence" value="ECO:0007669"/>
    <property type="project" value="TreeGrafter"/>
</dbReference>
<sequence>MSEVPRFFVGPEDTEINPGNYRRFFHHADEDDEEEDESPPERQIVVGICSMAKKSKSKPMKEILERISLFKYITVVVFEEDVILNEPVENWPLCDCLISFHSKGFPLDKAVAYAKLRNPFVINDLNMQYLIQDRREVYSILQAEGILLPRYAILNRDPNNPKECSLIEGEDHVEVNGEVFQKPFVEKPVSAEDHNVYIYYPTSAGGGSQRLFRKIGSRSSVYSPESNVRKTGSYIYEEFMPTDGTDVKVYTVGPDYAHAEARKSPALDGKVERDSEGKEVRYPVILNAREKLIAWKVCLAFKQTVCGFDLLRANGQSYVCDVNGFSFVKNSMKYYDDCAKILGNTVMRELAPQFHIPWSIPLEAEDIPIVPTTSGTMMELRCVIAVIRHGDRTPKQKMKMEVRHQKFFDLFEKCDGYKSGKLKLKKPKQLQEVLDIARQLLMELGQNNDSDIEENKPKLEQLKTVLEMYGHFSGINRKVQLTYLPHGCPKTSSEEEDSRREEPSLLLVLKWGGELTPAGRVQAEELGRAFRCMYPGGQGDYAGFPGCGLLRLHSTYRHDLKIYASDEGRVQMTAAAFAKGLLALEGELTPILVQMVKSANMNGLLDSDSDSLSSCQQRVKARLHEILQKDRDFTAEDYEKLTPSGSISLIKSMHLIKNPVKTCDKVYSLIQSLTSQIRHRMEDPKSSDIQLYHSETLELMLRRWSKLEKDFKTKNGRYDISKIPDIYDCIKYDVQHNGSLKLENTMELYRLSKALADIVIPQEYGITKAEKLEIAKGYCTPLVRKIRSDLQRTQDDDTVNKLHPVYSRGVLSPERHVRTRLYFTSESHVHSLLSILRYGALCNESKDEQWKRAMDYLKVVNELNYMTQIVIMLYEDPNKDLTSEERFHVELHFSPGAKGCEEDKNLPSGYGYRPASRENEGKRSFKIDNDDEPHTSKKDEVDRGVLLFKPMVSEPIHIHRKSPLPRSRKMATNEEESPLSVSSPEGTGTWLHYTSGVGTGRRRRRSGEQITSSPVSPKSLAFTSSIFGSWQQVVSENANYLRTPRTLVEQKQNPTVGSHCAGLFSTSVLGGSSSAPNLQDYARTHRKKLTSSGCIDDATRGSAVKRFSISFARHPTNGFELYSMVPSICPLETLHNALSLKQVDEFLASIASPSSETPQKTPETSSTASRSSPVMRRKVSLNTYTPAKILPTPPATLKGTKASSKPATSGPSGAVVPNTSSRKKTITSKTEMHEHKKNTGKKK</sequence>
<dbReference type="GeneTree" id="ENSGT00390000009048"/>
<evidence type="ECO:0000259" key="13">
    <source>
        <dbReference type="Pfam" id="PF18086"/>
    </source>
</evidence>
<evidence type="ECO:0000256" key="4">
    <source>
        <dbReference type="ARBA" id="ARBA00022553"/>
    </source>
</evidence>
<dbReference type="EMBL" id="JACAGC010000007">
    <property type="protein sequence ID" value="KAF6357424.1"/>
    <property type="molecule type" value="Genomic_DNA"/>
</dbReference>
<dbReference type="InterPro" id="IPR040557">
    <property type="entry name" value="VIP1_N"/>
</dbReference>
<dbReference type="InterPro" id="IPR029033">
    <property type="entry name" value="His_PPase_superfam"/>
</dbReference>
<evidence type="ECO:0000256" key="8">
    <source>
        <dbReference type="ARBA" id="ARBA00022840"/>
    </source>
</evidence>
<proteinExistence type="inferred from homology"/>
<feature type="region of interest" description="Disordered" evidence="12">
    <location>
        <begin position="898"/>
        <end position="942"/>
    </location>
</feature>
<gene>
    <name evidence="15" type="primary">PPIP5K2</name>
    <name evidence="14" type="ORF">mRhiFer1_013403</name>
</gene>
<organism evidence="15 16">
    <name type="scientific">Rhinolophus ferrumequinum</name>
    <name type="common">Greater horseshoe bat</name>
    <dbReference type="NCBI Taxonomy" id="59479"/>
    <lineage>
        <taxon>Eukaryota</taxon>
        <taxon>Metazoa</taxon>
        <taxon>Chordata</taxon>
        <taxon>Craniata</taxon>
        <taxon>Vertebrata</taxon>
        <taxon>Euteleostomi</taxon>
        <taxon>Mammalia</taxon>
        <taxon>Eutheria</taxon>
        <taxon>Laurasiatheria</taxon>
        <taxon>Chiroptera</taxon>
        <taxon>Yinpterochiroptera</taxon>
        <taxon>Rhinolophoidea</taxon>
        <taxon>Rhinolophidae</taxon>
        <taxon>Rhinolophinae</taxon>
        <taxon>Rhinolophus</taxon>
    </lineage>
</organism>
<evidence type="ECO:0000313" key="14">
    <source>
        <dbReference type="EMBL" id="KAF6357424.1"/>
    </source>
</evidence>
<dbReference type="EC" id="2.7.4.24" evidence="11"/>
<keyword evidence="3 11" id="KW-0963">Cytoplasm</keyword>
<feature type="domain" description="VIP1 N-terminal" evidence="13">
    <location>
        <begin position="44"/>
        <end position="133"/>
    </location>
</feature>
<dbReference type="Pfam" id="PF18086">
    <property type="entry name" value="PPIP5K2_N"/>
    <property type="match status" value="1"/>
</dbReference>
<evidence type="ECO:0000313" key="16">
    <source>
        <dbReference type="Proteomes" id="UP000472240"/>
    </source>
</evidence>
<evidence type="ECO:0000313" key="17">
    <source>
        <dbReference type="Proteomes" id="UP000585614"/>
    </source>
</evidence>
<dbReference type="RefSeq" id="XP_032966183.1">
    <property type="nucleotide sequence ID" value="XM_033110292.1"/>
</dbReference>
<dbReference type="InterPro" id="IPR000560">
    <property type="entry name" value="His_Pase_clade-2"/>
</dbReference>
<evidence type="ECO:0000313" key="15">
    <source>
        <dbReference type="Ensembl" id="ENSRFEP00010015522.1"/>
    </source>
</evidence>